<proteinExistence type="predicted"/>
<accession>A0ABQ7XHF1</accession>
<dbReference type="EMBL" id="JAGKQM010000233">
    <property type="protein sequence ID" value="KAH0854834.1"/>
    <property type="molecule type" value="Genomic_DNA"/>
</dbReference>
<keyword evidence="2" id="KW-0812">Transmembrane</keyword>
<keyword evidence="2" id="KW-0472">Membrane</keyword>
<dbReference type="Proteomes" id="UP000824890">
    <property type="component" value="Unassembled WGS sequence"/>
</dbReference>
<evidence type="ECO:0000256" key="1">
    <source>
        <dbReference type="SAM" id="MobiDB-lite"/>
    </source>
</evidence>
<reference evidence="3 4" key="1">
    <citation type="submission" date="2021-05" db="EMBL/GenBank/DDBJ databases">
        <title>Genome Assembly of Synthetic Allotetraploid Brassica napus Reveals Homoeologous Exchanges between Subgenomes.</title>
        <authorList>
            <person name="Davis J.T."/>
        </authorList>
    </citation>
    <scope>NUCLEOTIDE SEQUENCE [LARGE SCALE GENOMIC DNA]</scope>
    <source>
        <strain evidence="4">cv. Da-Ae</strain>
        <tissue evidence="3">Seedling</tissue>
    </source>
</reference>
<feature type="region of interest" description="Disordered" evidence="1">
    <location>
        <begin position="1"/>
        <end position="22"/>
    </location>
</feature>
<organism evidence="3 4">
    <name type="scientific">Brassica napus</name>
    <name type="common">Rape</name>
    <dbReference type="NCBI Taxonomy" id="3708"/>
    <lineage>
        <taxon>Eukaryota</taxon>
        <taxon>Viridiplantae</taxon>
        <taxon>Streptophyta</taxon>
        <taxon>Embryophyta</taxon>
        <taxon>Tracheophyta</taxon>
        <taxon>Spermatophyta</taxon>
        <taxon>Magnoliopsida</taxon>
        <taxon>eudicotyledons</taxon>
        <taxon>Gunneridae</taxon>
        <taxon>Pentapetalae</taxon>
        <taxon>rosids</taxon>
        <taxon>malvids</taxon>
        <taxon>Brassicales</taxon>
        <taxon>Brassicaceae</taxon>
        <taxon>Brassiceae</taxon>
        <taxon>Brassica</taxon>
    </lineage>
</organism>
<feature type="transmembrane region" description="Helical" evidence="2">
    <location>
        <begin position="75"/>
        <end position="95"/>
    </location>
</feature>
<gene>
    <name evidence="3" type="ORF">HID58_037129</name>
</gene>
<evidence type="ECO:0000256" key="2">
    <source>
        <dbReference type="SAM" id="Phobius"/>
    </source>
</evidence>
<evidence type="ECO:0000313" key="4">
    <source>
        <dbReference type="Proteomes" id="UP000824890"/>
    </source>
</evidence>
<keyword evidence="2" id="KW-1133">Transmembrane helix</keyword>
<protein>
    <submittedName>
        <fullName evidence="3">Uncharacterized protein</fullName>
    </submittedName>
</protein>
<name>A0ABQ7XHF1_BRANA</name>
<keyword evidence="4" id="KW-1185">Reference proteome</keyword>
<evidence type="ECO:0000313" key="3">
    <source>
        <dbReference type="EMBL" id="KAH0854834.1"/>
    </source>
</evidence>
<sequence length="135" mass="14931">MVNKKSDRLSLSRDDGDSSSRSLRRDATAATLSDFVLSFPVIISRRFDSPTCVWDSNKRKGSVIFKYPSDPTVTLVYLSAAFLIACIVAGLFSSLSCSKSPASFVIIMGTQAFEAFRSFRIASRKFDITQAKLLR</sequence>
<comment type="caution">
    <text evidence="3">The sequence shown here is derived from an EMBL/GenBank/DDBJ whole genome shotgun (WGS) entry which is preliminary data.</text>
</comment>